<reference evidence="2" key="1">
    <citation type="submission" date="2023-09" db="EMBL/GenBank/DDBJ databases">
        <title>Flavobacterium sp. 20NA77.7 isolated from freshwater.</title>
        <authorList>
            <person name="Le V."/>
            <person name="Ko S.-R."/>
            <person name="Ahn C.-Y."/>
            <person name="Oh H.-M."/>
        </authorList>
    </citation>
    <scope>NUCLEOTIDE SEQUENCE</scope>
    <source>
        <strain evidence="2">20NA77.7</strain>
    </source>
</reference>
<gene>
    <name evidence="2" type="ORF">RF683_04510</name>
</gene>
<accession>A0ABY9RBT0</accession>
<organism evidence="2 3">
    <name type="scientific">Flavobacterium nakdongensis</name>
    <dbReference type="NCBI Taxonomy" id="3073563"/>
    <lineage>
        <taxon>Bacteria</taxon>
        <taxon>Pseudomonadati</taxon>
        <taxon>Bacteroidota</taxon>
        <taxon>Flavobacteriia</taxon>
        <taxon>Flavobacteriales</taxon>
        <taxon>Flavobacteriaceae</taxon>
        <taxon>Flavobacterium</taxon>
    </lineage>
</organism>
<evidence type="ECO:0000256" key="1">
    <source>
        <dbReference type="SAM" id="SignalP"/>
    </source>
</evidence>
<feature type="chain" id="PRO_5046016400" evidence="1">
    <location>
        <begin position="19"/>
        <end position="192"/>
    </location>
</feature>
<proteinExistence type="predicted"/>
<dbReference type="Proteomes" id="UP001180481">
    <property type="component" value="Chromosome"/>
</dbReference>
<evidence type="ECO:0000313" key="2">
    <source>
        <dbReference type="EMBL" id="WMW78710.1"/>
    </source>
</evidence>
<name>A0ABY9RBT0_9FLAO</name>
<dbReference type="EMBL" id="CP133721">
    <property type="protein sequence ID" value="WMW78710.1"/>
    <property type="molecule type" value="Genomic_DNA"/>
</dbReference>
<dbReference type="RefSeq" id="WP_309533004.1">
    <property type="nucleotide sequence ID" value="NZ_CP133721.1"/>
</dbReference>
<sequence>MKKILVIFLVCFTHFSFAQTKNCDFEINDVTDTTSVKVLPEKIMNENIFGGTTSLLSFKLYEIDGVLGLNFQYIQKSKDFLNPYCIDKNTKVYLELNNGKQVKLINSVSEESCNEITYDAVNKNNIRILNGYFNFTKENFEYLKTEKVMLFRIESEIGNLSFVLTSKIDSEIIKKSFMPEQFFIEALPCFGF</sequence>
<keyword evidence="3" id="KW-1185">Reference proteome</keyword>
<keyword evidence="1" id="KW-0732">Signal</keyword>
<protein>
    <submittedName>
        <fullName evidence="2">Uncharacterized protein</fullName>
    </submittedName>
</protein>
<feature type="signal peptide" evidence="1">
    <location>
        <begin position="1"/>
        <end position="18"/>
    </location>
</feature>
<evidence type="ECO:0000313" key="3">
    <source>
        <dbReference type="Proteomes" id="UP001180481"/>
    </source>
</evidence>